<proteinExistence type="predicted"/>
<dbReference type="eggNOG" id="arCOG05102">
    <property type="taxonomic scope" value="Archaea"/>
</dbReference>
<dbReference type="REBASE" id="23118">
    <property type="entry name" value="MpaSMcrBCP"/>
</dbReference>
<dbReference type="AlphaFoldDB" id="D1YX67"/>
<dbReference type="EMBL" id="AP011532">
    <property type="protein sequence ID" value="BAI61039.1"/>
    <property type="molecule type" value="Genomic_DNA"/>
</dbReference>
<name>D1YX67_METPS</name>
<dbReference type="InParanoid" id="D1YX67"/>
<reference evidence="2" key="3">
    <citation type="journal article" date="2011" name="PLoS ONE">
        <title>Genome sequence of a mesophilic hydrogenotrophic methanogen Methanocella paludicola, the first cultivated representative of the order Methanocellales.</title>
        <authorList>
            <person name="Sakai S."/>
            <person name="Takaki Y."/>
            <person name="Shimamura S."/>
            <person name="Sekine M."/>
            <person name="Tajima T."/>
            <person name="Kosugi H."/>
            <person name="Ichikawa N."/>
            <person name="Tasumi E."/>
            <person name="Hiraki A.T."/>
            <person name="Shimizu A."/>
            <person name="Kato Y."/>
            <person name="Nishiko R."/>
            <person name="Mori K."/>
            <person name="Fujita N."/>
            <person name="Imachi H."/>
            <person name="Takai K."/>
        </authorList>
    </citation>
    <scope>NUCLEOTIDE SEQUENCE [LARGE SCALE GENOMIC DNA]</scope>
    <source>
        <strain evidence="2">DSM 17711 / JCM 13418 / NBRC 101707 / SANAE</strain>
    </source>
</reference>
<sequence length="433" mass="50037">MQEIHLKEWETVHPNKVSKTRGIFLEGDSTNKLANRLSDSGVLKVYGLKDGLFLSTTSYVGKIVLGDIQISIKPKIEGDSLLRLLRYAYSLEDLDLYKNTEYSTGKMNFHDLLLYQLSIEANILISRGLHKKYKPTDSELKIPRGILNIQRIARRGGISKQSLPCKYYPRSDDNTMNRVLLAGLIMGSNLTSSQKLKGRLRRLSFILRETVSPVKLNWEMMSVVDMDMSRLTRAYQPSISIIKMLMSSQGIDLEQKDGMNLPGFLFDMNHFFQVLISRYLHDYLHDYKVYDEPPLKGLMAYDNNYNPLKRRPPHLYPDFIVRDNMNKVVAILDTKYRDLWKLPLPREMLYQLSIYAQSRNLGENSTILYPTTDNVSSENNEQRINLYDPIRGGVRAQVVLRPVDINRMDKLLCMQGIGCERKRAEFAYELVFG</sequence>
<evidence type="ECO:0000313" key="1">
    <source>
        <dbReference type="EMBL" id="BAI61039.1"/>
    </source>
</evidence>
<dbReference type="RefSeq" id="WP_012899718.1">
    <property type="nucleotide sequence ID" value="NC_013665.1"/>
</dbReference>
<evidence type="ECO:0000313" key="2">
    <source>
        <dbReference type="Proteomes" id="UP000001882"/>
    </source>
</evidence>
<dbReference type="KEGG" id="mpd:MCP_0967"/>
<evidence type="ECO:0008006" key="3">
    <source>
        <dbReference type="Google" id="ProtNLM"/>
    </source>
</evidence>
<reference evidence="1 2" key="2">
    <citation type="journal article" date="2008" name="Int. J. Syst. Evol. Microbiol.">
        <title>Methanocella paludicola gen. nov., sp. nov., a methane-producing archaeon, the first isolate of the lineage 'Rice Cluster I', and proposal of the new archaeal order Methanocellales ord. nov.</title>
        <authorList>
            <person name="Sakai S."/>
            <person name="Imachi H."/>
            <person name="Hanada S."/>
            <person name="Ohashi A."/>
            <person name="Harada H."/>
            <person name="Kamagata Y."/>
        </authorList>
    </citation>
    <scope>NUCLEOTIDE SEQUENCE [LARGE SCALE GENOMIC DNA]</scope>
    <source>
        <strain evidence="2">DSM 17711 / JCM 13418 / NBRC 101707 / SANAE</strain>
    </source>
</reference>
<accession>D1YX67</accession>
<dbReference type="Proteomes" id="UP000001882">
    <property type="component" value="Chromosome"/>
</dbReference>
<dbReference type="GeneID" id="8680993"/>
<dbReference type="Pfam" id="PF10117">
    <property type="entry name" value="McrBC"/>
    <property type="match status" value="1"/>
</dbReference>
<reference evidence="1 2" key="1">
    <citation type="journal article" date="2007" name="Appl. Environ. Microbiol.">
        <title>Isolation of key methanogens for global methane emission from rice paddy fields: a novel isolate affiliated with the clone cluster rice cluster I.</title>
        <authorList>
            <person name="Sakai S."/>
            <person name="Imachi H."/>
            <person name="Sekiguchi Y."/>
            <person name="Ohashi A."/>
            <person name="Harada H."/>
            <person name="Kamagata Y."/>
        </authorList>
    </citation>
    <scope>NUCLEOTIDE SEQUENCE [LARGE SCALE GENOMIC DNA]</scope>
    <source>
        <strain evidence="2">DSM 17711 / JCM 13418 / NBRC 101707 / SANAE</strain>
    </source>
</reference>
<dbReference type="OrthoDB" id="387521at2157"/>
<organism evidence="1 2">
    <name type="scientific">Methanocella paludicola (strain DSM 17711 / JCM 13418 / NBRC 101707 / SANAE)</name>
    <dbReference type="NCBI Taxonomy" id="304371"/>
    <lineage>
        <taxon>Archaea</taxon>
        <taxon>Methanobacteriati</taxon>
        <taxon>Methanobacteriota</taxon>
        <taxon>Stenosarchaea group</taxon>
        <taxon>Methanomicrobia</taxon>
        <taxon>Methanocellales</taxon>
        <taxon>Methanocellaceae</taxon>
        <taxon>Methanocella</taxon>
    </lineage>
</organism>
<dbReference type="InterPro" id="IPR019292">
    <property type="entry name" value="McrC"/>
</dbReference>
<dbReference type="PANTHER" id="PTHR38733">
    <property type="entry name" value="PROTEIN MCRC"/>
    <property type="match status" value="1"/>
</dbReference>
<keyword evidence="2" id="KW-1185">Reference proteome</keyword>
<dbReference type="STRING" id="304371.MCP_0967"/>
<protein>
    <recommendedName>
        <fullName evidence="3">Restriction endonuclease</fullName>
    </recommendedName>
</protein>
<dbReference type="PANTHER" id="PTHR38733:SF1">
    <property type="entry name" value="TYPE IV METHYL-DIRECTED RESTRICTION ENZYME ECOKMCRBC"/>
    <property type="match status" value="1"/>
</dbReference>
<gene>
    <name evidence="1" type="ordered locus">MCP_0967</name>
</gene>